<keyword evidence="3" id="KW-0547">Nucleotide-binding</keyword>
<dbReference type="InterPro" id="IPR036890">
    <property type="entry name" value="HATPase_C_sf"/>
</dbReference>
<dbReference type="SMART" id="SM00028">
    <property type="entry name" value="TPR"/>
    <property type="match status" value="3"/>
</dbReference>
<reference evidence="3 5" key="1">
    <citation type="submission" date="2018-11" db="EMBL/GenBank/DDBJ databases">
        <title>Proposal to divide the Flavobacteriaceae and reorganize its genera based on Amino Acid Identity values calculated from whole genome sequences.</title>
        <authorList>
            <person name="Nicholson A.C."/>
            <person name="Gulvik C.A."/>
            <person name="Whitney A.M."/>
            <person name="Humrighouse B.W."/>
            <person name="Bell M."/>
            <person name="Holmes B."/>
            <person name="Steigerwalt A."/>
            <person name="Villarma A."/>
            <person name="Sheth M."/>
            <person name="Batra D."/>
            <person name="Pryor J."/>
            <person name="Bernardet J.-F."/>
            <person name="Hugo C."/>
            <person name="Kampfer P."/>
            <person name="Newman J."/>
            <person name="Mcquiston J.R."/>
        </authorList>
    </citation>
    <scope>NUCLEOTIDE SEQUENCE [LARGE SCALE GENOMIC DNA]</scope>
    <source>
        <strain evidence="3 5">DSM 15235</strain>
    </source>
</reference>
<keyword evidence="1" id="KW-0802">TPR repeat</keyword>
<accession>A0A3N0VUG6</accession>
<dbReference type="Gene3D" id="3.30.565.10">
    <property type="entry name" value="Histidine kinase-like ATPase, C-terminal domain"/>
    <property type="match status" value="1"/>
</dbReference>
<feature type="transmembrane region" description="Helical" evidence="2">
    <location>
        <begin position="328"/>
        <end position="347"/>
    </location>
</feature>
<evidence type="ECO:0000313" key="3">
    <source>
        <dbReference type="EMBL" id="ROH96140.1"/>
    </source>
</evidence>
<dbReference type="PROSITE" id="PS50005">
    <property type="entry name" value="TPR"/>
    <property type="match status" value="1"/>
</dbReference>
<keyword evidence="4" id="KW-0418">Kinase</keyword>
<dbReference type="InterPro" id="IPR019734">
    <property type="entry name" value="TPR_rpt"/>
</dbReference>
<dbReference type="Proteomes" id="UP000295709">
    <property type="component" value="Unassembled WGS sequence"/>
</dbReference>
<keyword evidence="2" id="KW-1133">Transmembrane helix</keyword>
<keyword evidence="6" id="KW-1185">Reference proteome</keyword>
<keyword evidence="2" id="KW-0472">Membrane</keyword>
<evidence type="ECO:0000256" key="2">
    <source>
        <dbReference type="SAM" id="Phobius"/>
    </source>
</evidence>
<dbReference type="Pfam" id="PF13181">
    <property type="entry name" value="TPR_8"/>
    <property type="match status" value="2"/>
</dbReference>
<evidence type="ECO:0000256" key="1">
    <source>
        <dbReference type="PROSITE-ProRule" id="PRU00339"/>
    </source>
</evidence>
<evidence type="ECO:0000313" key="4">
    <source>
        <dbReference type="EMBL" id="TDX91445.1"/>
    </source>
</evidence>
<dbReference type="RefSeq" id="WP_123264150.1">
    <property type="nucleotide sequence ID" value="NZ_RJTX01000004.1"/>
</dbReference>
<dbReference type="Proteomes" id="UP000269375">
    <property type="component" value="Unassembled WGS sequence"/>
</dbReference>
<organism evidence="3 5">
    <name type="scientific">Chryseobacterium daecheongense</name>
    <dbReference type="NCBI Taxonomy" id="192389"/>
    <lineage>
        <taxon>Bacteria</taxon>
        <taxon>Pseudomonadati</taxon>
        <taxon>Bacteroidota</taxon>
        <taxon>Flavobacteriia</taxon>
        <taxon>Flavobacteriales</taxon>
        <taxon>Weeksellaceae</taxon>
        <taxon>Chryseobacterium group</taxon>
        <taxon>Chryseobacterium</taxon>
    </lineage>
</organism>
<dbReference type="SUPFAM" id="SSF55874">
    <property type="entry name" value="ATPase domain of HSP90 chaperone/DNA topoisomerase II/histidine kinase"/>
    <property type="match status" value="1"/>
</dbReference>
<feature type="repeat" description="TPR" evidence="1">
    <location>
        <begin position="147"/>
        <end position="180"/>
    </location>
</feature>
<sequence>MKRIIFFILITFISCNKEKLQDAVGASNENLLKAQDFRDNGNADSAYVYYTKAKDDLLKIHDSIEAARAITNLAIIECDNGDYRTSIANSIEVEKLLQNKHDSISELIASKNYNSIAIASKNLKNFDDAIHYYNLALSLAKTKIDSLAFYNNIGDTYVEQYDLESAKAYFQRAIKTHDQKDYARALNNLAKTKFLENNDYDPMPELSEAWKIRIQENDHTGINSSLATIADYYIKKDEKSKALFYAQEMYKIAQKNKSPDDRLEALHKLIRLNPENYSENFNTYTLLRDSLETTRNNSKNRFAIIRSKTEQLKNIITEKQNRILRQSVILGALVIAIIILVLILGWFRKKQKIQQQKSELDLKNTQLAMSKKVHDVVANGVYQILTEIENQEEMDKNRILYKLESVYEKSRDISYENLSSNNQEDFRDKVSQLLSSFQNENRKIFIVGNEEKIWNHLSDSKQEEIYHILQELMVNMKKHSLADLVVIRFENSKNSTHIYYSDNGIGIQEKLNPKNGLRNTENRIHSMKGTIIFDLETEKGLKINISLPHS</sequence>
<dbReference type="EMBL" id="SOQW01000003">
    <property type="protein sequence ID" value="TDX91445.1"/>
    <property type="molecule type" value="Genomic_DNA"/>
</dbReference>
<dbReference type="GO" id="GO:0016301">
    <property type="term" value="F:kinase activity"/>
    <property type="evidence" value="ECO:0007669"/>
    <property type="project" value="UniProtKB-KW"/>
</dbReference>
<protein>
    <submittedName>
        <fullName evidence="3">ATP-binding protein</fullName>
    </submittedName>
    <submittedName>
        <fullName evidence="4">Signal transduction histidine kinase</fullName>
    </submittedName>
</protein>
<dbReference type="GO" id="GO:0005524">
    <property type="term" value="F:ATP binding"/>
    <property type="evidence" value="ECO:0007669"/>
    <property type="project" value="UniProtKB-KW"/>
</dbReference>
<dbReference type="PROSITE" id="PS51257">
    <property type="entry name" value="PROKAR_LIPOPROTEIN"/>
    <property type="match status" value="1"/>
</dbReference>
<dbReference type="AlphaFoldDB" id="A0A3N0VUG6"/>
<keyword evidence="3" id="KW-0067">ATP-binding</keyword>
<dbReference type="EMBL" id="RJTX01000004">
    <property type="protein sequence ID" value="ROH96140.1"/>
    <property type="molecule type" value="Genomic_DNA"/>
</dbReference>
<gene>
    <name evidence="4" type="ORF">BCF50_2577</name>
    <name evidence="3" type="ORF">EGI05_16690</name>
</gene>
<dbReference type="InterPro" id="IPR011990">
    <property type="entry name" value="TPR-like_helical_dom_sf"/>
</dbReference>
<dbReference type="SUPFAM" id="SSF48452">
    <property type="entry name" value="TPR-like"/>
    <property type="match status" value="1"/>
</dbReference>
<evidence type="ECO:0000313" key="5">
    <source>
        <dbReference type="Proteomes" id="UP000269375"/>
    </source>
</evidence>
<dbReference type="Gene3D" id="1.25.40.10">
    <property type="entry name" value="Tetratricopeptide repeat domain"/>
    <property type="match status" value="2"/>
</dbReference>
<proteinExistence type="predicted"/>
<name>A0A3N0VUG6_9FLAO</name>
<dbReference type="OrthoDB" id="943406at2"/>
<comment type="caution">
    <text evidence="3">The sequence shown here is derived from an EMBL/GenBank/DDBJ whole genome shotgun (WGS) entry which is preliminary data.</text>
</comment>
<reference evidence="4 6" key="2">
    <citation type="submission" date="2019-03" db="EMBL/GenBank/DDBJ databases">
        <title>Genomic Encyclopedia of Archaeal and Bacterial Type Strains, Phase II (KMG-II): from individual species to whole genera.</title>
        <authorList>
            <person name="Goeker M."/>
        </authorList>
    </citation>
    <scope>NUCLEOTIDE SEQUENCE [LARGE SCALE GENOMIC DNA]</scope>
    <source>
        <strain evidence="4 6">DSM 15235</strain>
    </source>
</reference>
<keyword evidence="4" id="KW-0808">Transferase</keyword>
<keyword evidence="2" id="KW-0812">Transmembrane</keyword>
<evidence type="ECO:0000313" key="6">
    <source>
        <dbReference type="Proteomes" id="UP000295709"/>
    </source>
</evidence>